<dbReference type="PANTHER" id="PTHR30294">
    <property type="entry name" value="MEMBRANE COMPONENT OF ABC TRANSPORTER YHHJ-RELATED"/>
    <property type="match status" value="1"/>
</dbReference>
<dbReference type="Pfam" id="PF12698">
    <property type="entry name" value="ABC2_membrane_3"/>
    <property type="match status" value="1"/>
</dbReference>
<feature type="transmembrane region" description="Helical" evidence="6">
    <location>
        <begin position="328"/>
        <end position="348"/>
    </location>
</feature>
<feature type="transmembrane region" description="Helical" evidence="6">
    <location>
        <begin position="360"/>
        <end position="378"/>
    </location>
</feature>
<feature type="transmembrane region" description="Helical" evidence="6">
    <location>
        <begin position="20"/>
        <end position="38"/>
    </location>
</feature>
<organism evidence="8">
    <name type="scientific">candidate division WOR-3 bacterium</name>
    <dbReference type="NCBI Taxonomy" id="2052148"/>
    <lineage>
        <taxon>Bacteria</taxon>
        <taxon>Bacteria division WOR-3</taxon>
    </lineage>
</organism>
<reference evidence="8" key="1">
    <citation type="journal article" date="2020" name="mSystems">
        <title>Genome- and Community-Level Interaction Insights into Carbon Utilization and Element Cycling Functions of Hydrothermarchaeota in Hydrothermal Sediment.</title>
        <authorList>
            <person name="Zhou Z."/>
            <person name="Liu Y."/>
            <person name="Xu W."/>
            <person name="Pan J."/>
            <person name="Luo Z.H."/>
            <person name="Li M."/>
        </authorList>
    </citation>
    <scope>NUCLEOTIDE SEQUENCE [LARGE SCALE GENOMIC DNA]</scope>
    <source>
        <strain evidence="8">SpSt-914</strain>
    </source>
</reference>
<comment type="subcellular location">
    <subcellularLocation>
        <location evidence="1">Cell membrane</location>
        <topology evidence="1">Multi-pass membrane protein</topology>
    </subcellularLocation>
</comment>
<evidence type="ECO:0000256" key="4">
    <source>
        <dbReference type="ARBA" id="ARBA00022989"/>
    </source>
</evidence>
<keyword evidence="5 6" id="KW-0472">Membrane</keyword>
<evidence type="ECO:0000313" key="8">
    <source>
        <dbReference type="EMBL" id="HGD13144.1"/>
    </source>
</evidence>
<accession>A0A7V3UZI0</accession>
<dbReference type="Gene3D" id="3.40.1710.10">
    <property type="entry name" value="abc type-2 transporter like domain"/>
    <property type="match status" value="1"/>
</dbReference>
<evidence type="ECO:0000256" key="2">
    <source>
        <dbReference type="ARBA" id="ARBA00022475"/>
    </source>
</evidence>
<name>A0A7V3UZI0_UNCW3</name>
<dbReference type="InterPro" id="IPR051449">
    <property type="entry name" value="ABC-2_transporter_component"/>
</dbReference>
<feature type="domain" description="ABC-2 type transporter transmembrane" evidence="7">
    <location>
        <begin position="21"/>
        <end position="404"/>
    </location>
</feature>
<proteinExistence type="predicted"/>
<feature type="transmembrane region" description="Helical" evidence="6">
    <location>
        <begin position="246"/>
        <end position="267"/>
    </location>
</feature>
<evidence type="ECO:0000256" key="6">
    <source>
        <dbReference type="SAM" id="Phobius"/>
    </source>
</evidence>
<evidence type="ECO:0000256" key="3">
    <source>
        <dbReference type="ARBA" id="ARBA00022692"/>
    </source>
</evidence>
<evidence type="ECO:0000256" key="5">
    <source>
        <dbReference type="ARBA" id="ARBA00023136"/>
    </source>
</evidence>
<evidence type="ECO:0000256" key="1">
    <source>
        <dbReference type="ARBA" id="ARBA00004651"/>
    </source>
</evidence>
<gene>
    <name evidence="8" type="ORF">ENX16_03595</name>
</gene>
<dbReference type="AlphaFoldDB" id="A0A7V3UZI0"/>
<protein>
    <submittedName>
        <fullName evidence="8">ABC transporter permease</fullName>
    </submittedName>
</protein>
<evidence type="ECO:0000259" key="7">
    <source>
        <dbReference type="Pfam" id="PF12698"/>
    </source>
</evidence>
<keyword evidence="4 6" id="KW-1133">Transmembrane helix</keyword>
<feature type="transmembrane region" description="Helical" evidence="6">
    <location>
        <begin position="188"/>
        <end position="210"/>
    </location>
</feature>
<dbReference type="PANTHER" id="PTHR30294:SF29">
    <property type="entry name" value="MULTIDRUG ABC TRANSPORTER PERMEASE YBHS-RELATED"/>
    <property type="match status" value="1"/>
</dbReference>
<dbReference type="EMBL" id="DTMZ01000080">
    <property type="protein sequence ID" value="HGD13144.1"/>
    <property type="molecule type" value="Genomic_DNA"/>
</dbReference>
<dbReference type="GO" id="GO:0005886">
    <property type="term" value="C:plasma membrane"/>
    <property type="evidence" value="ECO:0007669"/>
    <property type="project" value="UniProtKB-SubCell"/>
</dbReference>
<keyword evidence="3 6" id="KW-0812">Transmembrane</keyword>
<comment type="caution">
    <text evidence="8">The sequence shown here is derived from an EMBL/GenBank/DDBJ whole genome shotgun (WGS) entry which is preliminary data.</text>
</comment>
<sequence>MRILGTLVWKELRELLTVRMLVPFVAIMVVFLFIGRALRGERKKATAPQPALVVMNDSGPVAESIVNHLAQNGLVISRTNEPKDWALKRAVEQGVVLVIVLPESIEARVMRFETLTVEVYSVLRGFSLAQSLRSARIKAALGEVSAGLARRQLERLCPEVAPAAIQNPVRVGEMVVLKGRVARGSPELIQGLVVAQTFLIPIVLLLVIVYSSQMIAASIGQEKENKTLETLLTVPVSRVAIVLGKMLGAAIAALVISAVFVGAMLYYTTGFSESQPAVSVQDSTITTLGLQMTSEKVVIIGITLFLTILAALAVATLLAVFSEDAKSAQANITPLMMLCLIPYFFALLFDIQTLSLPLKILIFAIPFSYPFLVPQALIFGNYSLVGFGLIYITLFAIVTVVIAARLFQSDRVLTARLRLRHRR</sequence>
<feature type="transmembrane region" description="Helical" evidence="6">
    <location>
        <begin position="297"/>
        <end position="322"/>
    </location>
</feature>
<feature type="transmembrane region" description="Helical" evidence="6">
    <location>
        <begin position="384"/>
        <end position="407"/>
    </location>
</feature>
<keyword evidence="2" id="KW-1003">Cell membrane</keyword>
<dbReference type="InterPro" id="IPR013525">
    <property type="entry name" value="ABC2_TM"/>
</dbReference>
<dbReference type="GO" id="GO:0140359">
    <property type="term" value="F:ABC-type transporter activity"/>
    <property type="evidence" value="ECO:0007669"/>
    <property type="project" value="InterPro"/>
</dbReference>